<name>A0ABN7R482_9BACT</name>
<evidence type="ECO:0000313" key="2">
    <source>
        <dbReference type="Proteomes" id="UP000679725"/>
    </source>
</evidence>
<protein>
    <submittedName>
        <fullName evidence="1">Uncharacterized protein</fullName>
    </submittedName>
</protein>
<dbReference type="RefSeq" id="WP_215232073.1">
    <property type="nucleotide sequence ID" value="NZ_CAJRAU010000001.1"/>
</dbReference>
<evidence type="ECO:0000313" key="1">
    <source>
        <dbReference type="EMBL" id="CAG5067943.1"/>
    </source>
</evidence>
<keyword evidence="2" id="KW-1185">Reference proteome</keyword>
<reference evidence="1 2" key="1">
    <citation type="submission" date="2021-04" db="EMBL/GenBank/DDBJ databases">
        <authorList>
            <person name="Rodrigo-Torres L."/>
            <person name="Arahal R. D."/>
            <person name="Lucena T."/>
        </authorList>
    </citation>
    <scope>NUCLEOTIDE SEQUENCE [LARGE SCALE GENOMIC DNA]</scope>
    <source>
        <strain evidence="1 2">CECT 9623</strain>
    </source>
</reference>
<comment type="caution">
    <text evidence="1">The sequence shown here is derived from an EMBL/GenBank/DDBJ whole genome shotgun (WGS) entry which is preliminary data.</text>
</comment>
<organism evidence="1 2">
    <name type="scientific">Dyadobacter linearis</name>
    <dbReference type="NCBI Taxonomy" id="2823330"/>
    <lineage>
        <taxon>Bacteria</taxon>
        <taxon>Pseudomonadati</taxon>
        <taxon>Bacteroidota</taxon>
        <taxon>Cytophagia</taxon>
        <taxon>Cytophagales</taxon>
        <taxon>Spirosomataceae</taxon>
        <taxon>Dyadobacter</taxon>
    </lineage>
</organism>
<gene>
    <name evidence="1" type="ORF">DYBT9623_00671</name>
</gene>
<sequence>MAHWESDERGYLRITDVVFIEPDTLVECATFPARLLSGENPYSKRMILRQVRVGSEHRKSEKVDFIKKHIGAVIEGGFEFFKVPLDKGIMKRFIDHQIPTIEEEIFVVPPGLYIITDIIPLRRGQQNVLKTYKPAEGETEHILHFYQGIYHPTNIKDIKVIKNPKEYRKGI</sequence>
<dbReference type="Proteomes" id="UP000679725">
    <property type="component" value="Unassembled WGS sequence"/>
</dbReference>
<accession>A0ABN7R482</accession>
<proteinExistence type="predicted"/>
<dbReference type="EMBL" id="CAJRAU010000001">
    <property type="protein sequence ID" value="CAG5067943.1"/>
    <property type="molecule type" value="Genomic_DNA"/>
</dbReference>